<proteinExistence type="inferred from homology"/>
<comment type="caution">
    <text evidence="5">The sequence shown here is derived from an EMBL/GenBank/DDBJ whole genome shotgun (WGS) entry which is preliminary data.</text>
</comment>
<dbReference type="Proteomes" id="UP000177480">
    <property type="component" value="Unassembled WGS sequence"/>
</dbReference>
<dbReference type="HAMAP" id="MF_00385">
    <property type="entry name" value="Ribosomal_bS16"/>
    <property type="match status" value="1"/>
</dbReference>
<dbReference type="NCBIfam" id="TIGR00002">
    <property type="entry name" value="S16"/>
    <property type="match status" value="1"/>
</dbReference>
<dbReference type="AlphaFoldDB" id="A0A1G2G2R6"/>
<evidence type="ECO:0000256" key="1">
    <source>
        <dbReference type="ARBA" id="ARBA00022980"/>
    </source>
</evidence>
<accession>A0A1G2G2R6</accession>
<organism evidence="5 6">
    <name type="scientific">Candidatus Ryanbacteria bacterium RIFCSPHIGHO2_01_FULL_45_22</name>
    <dbReference type="NCBI Taxonomy" id="1802114"/>
    <lineage>
        <taxon>Bacteria</taxon>
        <taxon>Candidatus Ryaniibacteriota</taxon>
    </lineage>
</organism>
<dbReference type="STRING" id="1802114.A2719_04345"/>
<dbReference type="Gene3D" id="3.30.1320.10">
    <property type="match status" value="1"/>
</dbReference>
<protein>
    <recommendedName>
        <fullName evidence="3">Small ribosomal subunit protein bS16</fullName>
    </recommendedName>
</protein>
<keyword evidence="2 3" id="KW-0687">Ribonucleoprotein</keyword>
<evidence type="ECO:0000256" key="3">
    <source>
        <dbReference type="HAMAP-Rule" id="MF_00385"/>
    </source>
</evidence>
<dbReference type="EMBL" id="MHNK01000001">
    <property type="protein sequence ID" value="OGZ44613.1"/>
    <property type="molecule type" value="Genomic_DNA"/>
</dbReference>
<gene>
    <name evidence="3" type="primary">rpsP</name>
    <name evidence="5" type="ORF">A2719_04345</name>
</gene>
<sequence length="142" mass="15849">MLAIRLQRVGKRNNPVFRVVLTDKRNATKSGSFLEILGSYNPQHEGVLSLKKDRISHWLSKGVQPSDTMHNLLVKEKIIDAPKRNAVAPSKLKKPEPIVEVSVEPVIESASAMEEQPKEDEKPADLEPVPVAEELPEKKKDA</sequence>
<reference evidence="5 6" key="1">
    <citation type="journal article" date="2016" name="Nat. Commun.">
        <title>Thousands of microbial genomes shed light on interconnected biogeochemical processes in an aquifer system.</title>
        <authorList>
            <person name="Anantharaman K."/>
            <person name="Brown C.T."/>
            <person name="Hug L.A."/>
            <person name="Sharon I."/>
            <person name="Castelle C.J."/>
            <person name="Probst A.J."/>
            <person name="Thomas B.C."/>
            <person name="Singh A."/>
            <person name="Wilkins M.J."/>
            <person name="Karaoz U."/>
            <person name="Brodie E.L."/>
            <person name="Williams K.H."/>
            <person name="Hubbard S.S."/>
            <person name="Banfield J.F."/>
        </authorList>
    </citation>
    <scope>NUCLEOTIDE SEQUENCE [LARGE SCALE GENOMIC DNA]</scope>
</reference>
<dbReference type="GO" id="GO:0003735">
    <property type="term" value="F:structural constituent of ribosome"/>
    <property type="evidence" value="ECO:0007669"/>
    <property type="project" value="InterPro"/>
</dbReference>
<dbReference type="GO" id="GO:0006412">
    <property type="term" value="P:translation"/>
    <property type="evidence" value="ECO:0007669"/>
    <property type="project" value="UniProtKB-UniRule"/>
</dbReference>
<name>A0A1G2G2R6_9BACT</name>
<dbReference type="GO" id="GO:0005737">
    <property type="term" value="C:cytoplasm"/>
    <property type="evidence" value="ECO:0007669"/>
    <property type="project" value="UniProtKB-ARBA"/>
</dbReference>
<dbReference type="InterPro" id="IPR000307">
    <property type="entry name" value="Ribosomal_bS16"/>
</dbReference>
<comment type="similarity">
    <text evidence="3">Belongs to the bacterial ribosomal protein bS16 family.</text>
</comment>
<feature type="region of interest" description="Disordered" evidence="4">
    <location>
        <begin position="109"/>
        <end position="142"/>
    </location>
</feature>
<evidence type="ECO:0000313" key="6">
    <source>
        <dbReference type="Proteomes" id="UP000177480"/>
    </source>
</evidence>
<evidence type="ECO:0000256" key="2">
    <source>
        <dbReference type="ARBA" id="ARBA00023274"/>
    </source>
</evidence>
<keyword evidence="1 3" id="KW-0689">Ribosomal protein</keyword>
<dbReference type="Pfam" id="PF00886">
    <property type="entry name" value="Ribosomal_S16"/>
    <property type="match status" value="1"/>
</dbReference>
<dbReference type="InterPro" id="IPR023803">
    <property type="entry name" value="Ribosomal_bS16_dom_sf"/>
</dbReference>
<dbReference type="PANTHER" id="PTHR12919:SF20">
    <property type="entry name" value="SMALL RIBOSOMAL SUBUNIT PROTEIN BS16M"/>
    <property type="match status" value="1"/>
</dbReference>
<dbReference type="SUPFAM" id="SSF54565">
    <property type="entry name" value="Ribosomal protein S16"/>
    <property type="match status" value="1"/>
</dbReference>
<evidence type="ECO:0000313" key="5">
    <source>
        <dbReference type="EMBL" id="OGZ44613.1"/>
    </source>
</evidence>
<evidence type="ECO:0000256" key="4">
    <source>
        <dbReference type="SAM" id="MobiDB-lite"/>
    </source>
</evidence>
<feature type="compositionally biased region" description="Basic and acidic residues" evidence="4">
    <location>
        <begin position="115"/>
        <end position="125"/>
    </location>
</feature>
<dbReference type="PANTHER" id="PTHR12919">
    <property type="entry name" value="30S RIBOSOMAL PROTEIN S16"/>
    <property type="match status" value="1"/>
</dbReference>
<dbReference type="GO" id="GO:0015935">
    <property type="term" value="C:small ribosomal subunit"/>
    <property type="evidence" value="ECO:0007669"/>
    <property type="project" value="TreeGrafter"/>
</dbReference>